<reference evidence="4" key="1">
    <citation type="submission" date="2016-11" db="EMBL/GenBank/DDBJ databases">
        <authorList>
            <person name="Varghese N."/>
            <person name="Submissions S."/>
        </authorList>
    </citation>
    <scope>NUCLEOTIDE SEQUENCE [LARGE SCALE GENOMIC DNA]</scope>
    <source>
        <strain evidence="4">CGMCC 1.8995</strain>
    </source>
</reference>
<evidence type="ECO:0000313" key="3">
    <source>
        <dbReference type="EMBL" id="SHG15397.1"/>
    </source>
</evidence>
<feature type="chain" id="PRO_5012138221" evidence="2">
    <location>
        <begin position="21"/>
        <end position="312"/>
    </location>
</feature>
<name>A0A1M5HHJ2_9ALTE</name>
<dbReference type="OrthoDB" id="7061952at2"/>
<evidence type="ECO:0000256" key="1">
    <source>
        <dbReference type="SAM" id="Coils"/>
    </source>
</evidence>
<keyword evidence="4" id="KW-1185">Reference proteome</keyword>
<accession>A0A1M5HHJ2</accession>
<dbReference type="STRING" id="634436.SAMN05216361_1474"/>
<proteinExistence type="predicted"/>
<dbReference type="RefSeq" id="WP_073320090.1">
    <property type="nucleotide sequence ID" value="NZ_FQWD01000002.1"/>
</dbReference>
<feature type="coiled-coil region" evidence="1">
    <location>
        <begin position="146"/>
        <end position="231"/>
    </location>
</feature>
<keyword evidence="1" id="KW-0175">Coiled coil</keyword>
<keyword evidence="2" id="KW-0732">Signal</keyword>
<sequence>MKALAIASLFGATLATSAVAQNLTELDKQLNIMSGVIDTALKQDTRKEGVRYRSIEATYLAKQGVIFTIHTGGRGMMFDFDFGDLMSVIPTPPSAPDAPTVTVVADGMHVESHGDYEFIVEQDWGETAERVVRQVEKIVRKTDEKLREFRSDRREIEWEIRELERRNRDLEFELRAADNERKREIEGEMKELKAELDRLQSRQQELQDYAQELAEEKKAELAKQREMQEKAYKTFLANFEGSVGDTLCSFGAGLRELPDDEHISFILKNFGKGEDGKAQDRLYIFNKKSVKSCVAEKITPSDLLAKAEVYVF</sequence>
<dbReference type="Proteomes" id="UP000184520">
    <property type="component" value="Unassembled WGS sequence"/>
</dbReference>
<gene>
    <name evidence="3" type="ORF">SAMN05216361_1474</name>
</gene>
<dbReference type="AlphaFoldDB" id="A0A1M5HHJ2"/>
<dbReference type="EMBL" id="FQWD01000002">
    <property type="protein sequence ID" value="SHG15397.1"/>
    <property type="molecule type" value="Genomic_DNA"/>
</dbReference>
<protein>
    <submittedName>
        <fullName evidence="3">Uncharacterized protein</fullName>
    </submittedName>
</protein>
<organism evidence="3 4">
    <name type="scientific">Marisediminitalea aggregata</name>
    <dbReference type="NCBI Taxonomy" id="634436"/>
    <lineage>
        <taxon>Bacteria</taxon>
        <taxon>Pseudomonadati</taxon>
        <taxon>Pseudomonadota</taxon>
        <taxon>Gammaproteobacteria</taxon>
        <taxon>Alteromonadales</taxon>
        <taxon>Alteromonadaceae</taxon>
        <taxon>Marisediminitalea</taxon>
    </lineage>
</organism>
<evidence type="ECO:0000256" key="2">
    <source>
        <dbReference type="SAM" id="SignalP"/>
    </source>
</evidence>
<feature type="signal peptide" evidence="2">
    <location>
        <begin position="1"/>
        <end position="20"/>
    </location>
</feature>
<evidence type="ECO:0000313" key="4">
    <source>
        <dbReference type="Proteomes" id="UP000184520"/>
    </source>
</evidence>